<comment type="caution">
    <text evidence="2">The sequence shown here is derived from an EMBL/GenBank/DDBJ whole genome shotgun (WGS) entry which is preliminary data.</text>
</comment>
<accession>A0AAU9UBS7</accession>
<keyword evidence="3" id="KW-1185">Reference proteome</keyword>
<organism evidence="2 3">
    <name type="scientific">Euphydryas editha</name>
    <name type="common">Edith's checkerspot</name>
    <dbReference type="NCBI Taxonomy" id="104508"/>
    <lineage>
        <taxon>Eukaryota</taxon>
        <taxon>Metazoa</taxon>
        <taxon>Ecdysozoa</taxon>
        <taxon>Arthropoda</taxon>
        <taxon>Hexapoda</taxon>
        <taxon>Insecta</taxon>
        <taxon>Pterygota</taxon>
        <taxon>Neoptera</taxon>
        <taxon>Endopterygota</taxon>
        <taxon>Lepidoptera</taxon>
        <taxon>Glossata</taxon>
        <taxon>Ditrysia</taxon>
        <taxon>Papilionoidea</taxon>
        <taxon>Nymphalidae</taxon>
        <taxon>Nymphalinae</taxon>
        <taxon>Euphydryas</taxon>
    </lineage>
</organism>
<gene>
    <name evidence="2" type="ORF">EEDITHA_LOCUS10910</name>
</gene>
<reference evidence="2" key="1">
    <citation type="submission" date="2022-03" db="EMBL/GenBank/DDBJ databases">
        <authorList>
            <person name="Tunstrom K."/>
        </authorList>
    </citation>
    <scope>NUCLEOTIDE SEQUENCE</scope>
</reference>
<dbReference type="Proteomes" id="UP001153954">
    <property type="component" value="Unassembled WGS sequence"/>
</dbReference>
<dbReference type="EMBL" id="CAKOGL010000015">
    <property type="protein sequence ID" value="CAH2095463.1"/>
    <property type="molecule type" value="Genomic_DNA"/>
</dbReference>
<feature type="region of interest" description="Disordered" evidence="1">
    <location>
        <begin position="88"/>
        <end position="108"/>
    </location>
</feature>
<name>A0AAU9UBS7_EUPED</name>
<evidence type="ECO:0000313" key="2">
    <source>
        <dbReference type="EMBL" id="CAH2095463.1"/>
    </source>
</evidence>
<evidence type="ECO:0000256" key="1">
    <source>
        <dbReference type="SAM" id="MobiDB-lite"/>
    </source>
</evidence>
<dbReference type="AlphaFoldDB" id="A0AAU9UBS7"/>
<sequence>MGHIVYNETIGIVEDLGDLLNSKNNQKKEGNNDKNVNHEKVSNSITASAIIQESTAKNIVKTIQPNEPNAQDLNTYPATETAIKRVKEGYDNDNQEESTKISESSESSKLVFTEEDHHYGEGIISPRIARHIKMDNIANESLARRETPNTNTFNELIVMYENSIVTNFENLTDDMITDISFENKGVEVVIMKDCPEEQEMTLDGSCKETDVSTENNLEKGIGRANFEAGCFNGFARADDGSCQEVLYD</sequence>
<proteinExistence type="predicted"/>
<protein>
    <submittedName>
        <fullName evidence="2">Uncharacterized protein</fullName>
    </submittedName>
</protein>
<evidence type="ECO:0000313" key="3">
    <source>
        <dbReference type="Proteomes" id="UP001153954"/>
    </source>
</evidence>